<dbReference type="InterPro" id="IPR036390">
    <property type="entry name" value="WH_DNA-bd_sf"/>
</dbReference>
<evidence type="ECO:0000256" key="1">
    <source>
        <dbReference type="SAM" id="MobiDB-lite"/>
    </source>
</evidence>
<accession>A0A2Z4Y125</accession>
<dbReference type="Gene3D" id="1.10.10.10">
    <property type="entry name" value="Winged helix-like DNA-binding domain superfamily/Winged helix DNA-binding domain"/>
    <property type="match status" value="1"/>
</dbReference>
<dbReference type="InterPro" id="IPR036388">
    <property type="entry name" value="WH-like_DNA-bd_sf"/>
</dbReference>
<sequence length="177" mass="19073">MLALNQTTAYAILTLGLLNGPGGEPRRVHELAAASGIPRPYLAKLVHRLRLLGFVTTQRGYRGGVCLARPASEIRLIEVAEAVSGRPFSAPCLLGLRVCNDPRACPLNRFWSKTIELVRTGLSRATLLDANGLHCVAAARAGKYIPSAASPKSPNTPRSPTNDAAKTILKLRERRTE</sequence>
<dbReference type="Proteomes" id="UP000262583">
    <property type="component" value="Chromosome"/>
</dbReference>
<feature type="region of interest" description="Disordered" evidence="1">
    <location>
        <begin position="146"/>
        <end position="177"/>
    </location>
</feature>
<dbReference type="GO" id="GO:0005829">
    <property type="term" value="C:cytosol"/>
    <property type="evidence" value="ECO:0007669"/>
    <property type="project" value="TreeGrafter"/>
</dbReference>
<dbReference type="NCBIfam" id="TIGR00738">
    <property type="entry name" value="rrf2_super"/>
    <property type="match status" value="1"/>
</dbReference>
<dbReference type="PANTHER" id="PTHR33221">
    <property type="entry name" value="WINGED HELIX-TURN-HELIX TRANSCRIPTIONAL REGULATOR, RRF2 FAMILY"/>
    <property type="match status" value="1"/>
</dbReference>
<dbReference type="EMBL" id="CP030759">
    <property type="protein sequence ID" value="AXA34800.1"/>
    <property type="molecule type" value="Genomic_DNA"/>
</dbReference>
<dbReference type="PROSITE" id="PS51197">
    <property type="entry name" value="HTH_RRF2_2"/>
    <property type="match status" value="1"/>
</dbReference>
<dbReference type="AlphaFoldDB" id="A0A2Z4Y125"/>
<reference evidence="2 3" key="1">
    <citation type="submission" date="2018-05" db="EMBL/GenBank/DDBJ databases">
        <title>A metagenomic window into the 2 km-deep terrestrial subsurface aquifer revealed taxonomically and functionally diverse microbial community comprising novel uncultured bacterial lineages.</title>
        <authorList>
            <person name="Kadnikov V.V."/>
            <person name="Mardanov A.V."/>
            <person name="Beletsky A.V."/>
            <person name="Banks D."/>
            <person name="Pimenov N.V."/>
            <person name="Frank Y.A."/>
            <person name="Karnachuk O.V."/>
            <person name="Ravin N.V."/>
        </authorList>
    </citation>
    <scope>NUCLEOTIDE SEQUENCE [LARGE SCALE GENOMIC DNA]</scope>
    <source>
        <strain evidence="2">BY</strain>
    </source>
</reference>
<dbReference type="GO" id="GO:0003700">
    <property type="term" value="F:DNA-binding transcription factor activity"/>
    <property type="evidence" value="ECO:0007669"/>
    <property type="project" value="TreeGrafter"/>
</dbReference>
<protein>
    <submittedName>
        <fullName evidence="2">Rrf2 family transcriptional regulator</fullName>
    </submittedName>
</protein>
<dbReference type="SUPFAM" id="SSF46785">
    <property type="entry name" value="Winged helix' DNA-binding domain"/>
    <property type="match status" value="1"/>
</dbReference>
<dbReference type="Pfam" id="PF02082">
    <property type="entry name" value="Rrf2"/>
    <property type="match status" value="1"/>
</dbReference>
<name>A0A2Z4Y125_SUMC1</name>
<evidence type="ECO:0000313" key="3">
    <source>
        <dbReference type="Proteomes" id="UP000262583"/>
    </source>
</evidence>
<gene>
    <name evidence="2" type="ORF">BRCON_0023</name>
</gene>
<organism evidence="2 3">
    <name type="scientific">Sumerlaea chitinivorans</name>
    <dbReference type="NCBI Taxonomy" id="2250252"/>
    <lineage>
        <taxon>Bacteria</taxon>
        <taxon>Candidatus Sumerlaeota</taxon>
        <taxon>Candidatus Sumerlaeia</taxon>
        <taxon>Candidatus Sumerlaeales</taxon>
        <taxon>Candidatus Sumerlaeaceae</taxon>
        <taxon>Candidatus Sumerlaea</taxon>
    </lineage>
</organism>
<dbReference type="PANTHER" id="PTHR33221:SF13">
    <property type="entry name" value="TRANSCRIPTIONAL REGULATOR-RELATED"/>
    <property type="match status" value="1"/>
</dbReference>
<proteinExistence type="predicted"/>
<dbReference type="KEGG" id="schv:BRCON_0023"/>
<evidence type="ECO:0000313" key="2">
    <source>
        <dbReference type="EMBL" id="AXA34800.1"/>
    </source>
</evidence>
<dbReference type="InterPro" id="IPR000944">
    <property type="entry name" value="Tscrpt_reg_Rrf2"/>
</dbReference>
<feature type="compositionally biased region" description="Polar residues" evidence="1">
    <location>
        <begin position="150"/>
        <end position="164"/>
    </location>
</feature>